<dbReference type="RefSeq" id="WP_075029996.1">
    <property type="nucleotide sequence ID" value="NZ_FONR01000011.1"/>
</dbReference>
<keyword evidence="1" id="KW-0560">Oxidoreductase</keyword>
<dbReference type="Gene3D" id="3.20.20.100">
    <property type="entry name" value="NADP-dependent oxidoreductase domain"/>
    <property type="match status" value="1"/>
</dbReference>
<dbReference type="EMBL" id="FONR01000011">
    <property type="protein sequence ID" value="SFF72996.1"/>
    <property type="molecule type" value="Genomic_DNA"/>
</dbReference>
<feature type="domain" description="NADP-dependent oxidoreductase" evidence="2">
    <location>
        <begin position="17"/>
        <end position="306"/>
    </location>
</feature>
<dbReference type="CDD" id="cd19076">
    <property type="entry name" value="AKR_AKR13A_13D"/>
    <property type="match status" value="1"/>
</dbReference>
<name>A0A1I2L7A8_9ACTN</name>
<dbReference type="GO" id="GO:0016491">
    <property type="term" value="F:oxidoreductase activity"/>
    <property type="evidence" value="ECO:0007669"/>
    <property type="project" value="UniProtKB-KW"/>
</dbReference>
<protein>
    <submittedName>
        <fullName evidence="3">Predicted oxidoreductase</fullName>
    </submittedName>
</protein>
<dbReference type="PANTHER" id="PTHR43625">
    <property type="entry name" value="AFLATOXIN B1 ALDEHYDE REDUCTASE"/>
    <property type="match status" value="1"/>
</dbReference>
<dbReference type="OrthoDB" id="9768793at2"/>
<dbReference type="SUPFAM" id="SSF51430">
    <property type="entry name" value="NAD(P)-linked oxidoreductase"/>
    <property type="match status" value="1"/>
</dbReference>
<dbReference type="AlphaFoldDB" id="A0A1I2L7A8"/>
<reference evidence="3 4" key="1">
    <citation type="submission" date="2016-10" db="EMBL/GenBank/DDBJ databases">
        <authorList>
            <person name="de Groot N.N."/>
        </authorList>
    </citation>
    <scope>NUCLEOTIDE SEQUENCE [LARGE SCALE GENOMIC DNA]</scope>
    <source>
        <strain evidence="3 4">OK461</strain>
    </source>
</reference>
<accession>A0A1I2L7A8</accession>
<gene>
    <name evidence="3" type="ORF">SAMN02787118_111144</name>
</gene>
<evidence type="ECO:0000313" key="4">
    <source>
        <dbReference type="Proteomes" id="UP000181942"/>
    </source>
</evidence>
<evidence type="ECO:0000256" key="1">
    <source>
        <dbReference type="ARBA" id="ARBA00023002"/>
    </source>
</evidence>
<dbReference type="InterPro" id="IPR036812">
    <property type="entry name" value="NAD(P)_OxRdtase_dom_sf"/>
</dbReference>
<dbReference type="InterPro" id="IPR050791">
    <property type="entry name" value="Aldo-Keto_reductase"/>
</dbReference>
<dbReference type="InterPro" id="IPR023210">
    <property type="entry name" value="NADP_OxRdtase_dom"/>
</dbReference>
<dbReference type="GO" id="GO:0005737">
    <property type="term" value="C:cytoplasm"/>
    <property type="evidence" value="ECO:0007669"/>
    <property type="project" value="TreeGrafter"/>
</dbReference>
<evidence type="ECO:0000259" key="2">
    <source>
        <dbReference type="Pfam" id="PF00248"/>
    </source>
</evidence>
<organism evidence="3 4">
    <name type="scientific">Streptomyces mirabilis</name>
    <dbReference type="NCBI Taxonomy" id="68239"/>
    <lineage>
        <taxon>Bacteria</taxon>
        <taxon>Bacillati</taxon>
        <taxon>Actinomycetota</taxon>
        <taxon>Actinomycetes</taxon>
        <taxon>Kitasatosporales</taxon>
        <taxon>Streptomycetaceae</taxon>
        <taxon>Streptomyces</taxon>
    </lineage>
</organism>
<dbReference type="PANTHER" id="PTHR43625:SF40">
    <property type="entry name" value="ALDO-KETO REDUCTASE YAKC [NADP(+)]"/>
    <property type="match status" value="1"/>
</dbReference>
<dbReference type="Pfam" id="PF00248">
    <property type="entry name" value="Aldo_ket_red"/>
    <property type="match status" value="1"/>
</dbReference>
<proteinExistence type="predicted"/>
<evidence type="ECO:0000313" key="3">
    <source>
        <dbReference type="EMBL" id="SFF72996.1"/>
    </source>
</evidence>
<dbReference type="Proteomes" id="UP000181942">
    <property type="component" value="Unassembled WGS sequence"/>
</dbReference>
<sequence>MEHRALGSQGLTVGAQGLGCMGMSAFYGATDETESLATIDRALELGVTLLDTAESYGPFVNEQLLGKALAGRRDVAVVATKTGVEITDDGRALGLNGRPEYVRRALERSLRHLGTDHVDLYYLHRIDPNVPIEETVGALAELVAEGKVGHIGLSEASAKTIRRAHAVHPVTAVQTEYSLFERGIEQDGVRDTLQELGIGLVAYSPLGRGFLSGAITSPDDFAEDDWRRTDPRFQGENFDRNLDVVREVRRIASDKNVTPSQLALAWVLHQGAVAIPGTKRRTYLEENVAATEVTLTTDDIAAIEAVAPHGVVTGDRYAPELMGTLNG</sequence>